<dbReference type="InterPro" id="IPR001486">
    <property type="entry name" value="Hemoglobin_trunc"/>
</dbReference>
<evidence type="ECO:0000256" key="1">
    <source>
        <dbReference type="ARBA" id="ARBA00022448"/>
    </source>
</evidence>
<proteinExistence type="predicted"/>
<accession>A0ABP8YAD3</accession>
<dbReference type="Pfam" id="PF01152">
    <property type="entry name" value="Bac_globin"/>
    <property type="match status" value="1"/>
</dbReference>
<organism evidence="5 6">
    <name type="scientific">Pedococcus ginsenosidimutans</name>
    <dbReference type="NCBI Taxonomy" id="490570"/>
    <lineage>
        <taxon>Bacteria</taxon>
        <taxon>Bacillati</taxon>
        <taxon>Actinomycetota</taxon>
        <taxon>Actinomycetes</taxon>
        <taxon>Micrococcales</taxon>
        <taxon>Intrasporangiaceae</taxon>
        <taxon>Pedococcus</taxon>
    </lineage>
</organism>
<dbReference type="EMBL" id="BAABLO010000011">
    <property type="protein sequence ID" value="GAA4724374.1"/>
    <property type="molecule type" value="Genomic_DNA"/>
</dbReference>
<comment type="caution">
    <text evidence="5">The sequence shown here is derived from an EMBL/GenBank/DDBJ whole genome shotgun (WGS) entry which is preliminary data.</text>
</comment>
<dbReference type="SUPFAM" id="SSF46458">
    <property type="entry name" value="Globin-like"/>
    <property type="match status" value="1"/>
</dbReference>
<dbReference type="Proteomes" id="UP001500556">
    <property type="component" value="Unassembled WGS sequence"/>
</dbReference>
<reference evidence="6" key="1">
    <citation type="journal article" date="2019" name="Int. J. Syst. Evol. Microbiol.">
        <title>The Global Catalogue of Microorganisms (GCM) 10K type strain sequencing project: providing services to taxonomists for standard genome sequencing and annotation.</title>
        <authorList>
            <consortium name="The Broad Institute Genomics Platform"/>
            <consortium name="The Broad Institute Genome Sequencing Center for Infectious Disease"/>
            <person name="Wu L."/>
            <person name="Ma J."/>
        </authorList>
    </citation>
    <scope>NUCLEOTIDE SEQUENCE [LARGE SCALE GENOMIC DNA]</scope>
    <source>
        <strain evidence="6">JCM 18961</strain>
    </source>
</reference>
<keyword evidence="4" id="KW-0408">Iron</keyword>
<evidence type="ECO:0000256" key="3">
    <source>
        <dbReference type="ARBA" id="ARBA00022723"/>
    </source>
</evidence>
<sequence length="153" mass="16789">MRPSLYEFAGGEAAFLSLARAHHVRCVADPLLSHPFSHPGQHPEHVDRLGLYWAEVLGGPPRYSRDCGGDQSSMLVLHAGHGEGMVELGQIFVQCFVAALDDAGLPDDPEFRAAMRAYMEWSVADLDTYNPEGSTVPEGLGMPRWDWDGLVRA</sequence>
<dbReference type="RefSeq" id="WP_345503419.1">
    <property type="nucleotide sequence ID" value="NZ_BAABLO010000011.1"/>
</dbReference>
<evidence type="ECO:0000313" key="6">
    <source>
        <dbReference type="Proteomes" id="UP001500556"/>
    </source>
</evidence>
<dbReference type="Gene3D" id="1.10.490.10">
    <property type="entry name" value="Globins"/>
    <property type="match status" value="1"/>
</dbReference>
<protein>
    <submittedName>
        <fullName evidence="5">Group II truncated hemoglobin</fullName>
    </submittedName>
</protein>
<dbReference type="InterPro" id="IPR009050">
    <property type="entry name" value="Globin-like_sf"/>
</dbReference>
<keyword evidence="6" id="KW-1185">Reference proteome</keyword>
<keyword evidence="3" id="KW-0479">Metal-binding</keyword>
<keyword evidence="1" id="KW-0813">Transport</keyword>
<keyword evidence="2" id="KW-0349">Heme</keyword>
<evidence type="ECO:0000313" key="5">
    <source>
        <dbReference type="EMBL" id="GAA4724374.1"/>
    </source>
</evidence>
<name>A0ABP8YAD3_9MICO</name>
<evidence type="ECO:0000256" key="2">
    <source>
        <dbReference type="ARBA" id="ARBA00022617"/>
    </source>
</evidence>
<dbReference type="CDD" id="cd14775">
    <property type="entry name" value="TrHb2_O-like"/>
    <property type="match status" value="1"/>
</dbReference>
<dbReference type="InterPro" id="IPR012292">
    <property type="entry name" value="Globin/Proto"/>
</dbReference>
<gene>
    <name evidence="5" type="ORF">GCM10025782_22980</name>
</gene>
<evidence type="ECO:0000256" key="4">
    <source>
        <dbReference type="ARBA" id="ARBA00023004"/>
    </source>
</evidence>